<keyword evidence="2" id="KW-0564">Palmitate</keyword>
<accession>A0AAD7W4W6</accession>
<dbReference type="InterPro" id="IPR005552">
    <property type="entry name" value="Scramblase"/>
</dbReference>
<reference evidence="3" key="1">
    <citation type="journal article" date="2023" name="Science">
        <title>Genome structures resolve the early diversification of teleost fishes.</title>
        <authorList>
            <person name="Parey E."/>
            <person name="Louis A."/>
            <person name="Montfort J."/>
            <person name="Bouchez O."/>
            <person name="Roques C."/>
            <person name="Iampietro C."/>
            <person name="Lluch J."/>
            <person name="Castinel A."/>
            <person name="Donnadieu C."/>
            <person name="Desvignes T."/>
            <person name="Floi Bucao C."/>
            <person name="Jouanno E."/>
            <person name="Wen M."/>
            <person name="Mejri S."/>
            <person name="Dirks R."/>
            <person name="Jansen H."/>
            <person name="Henkel C."/>
            <person name="Chen W.J."/>
            <person name="Zahm M."/>
            <person name="Cabau C."/>
            <person name="Klopp C."/>
            <person name="Thompson A.W."/>
            <person name="Robinson-Rechavi M."/>
            <person name="Braasch I."/>
            <person name="Lecointre G."/>
            <person name="Bobe J."/>
            <person name="Postlethwait J.H."/>
            <person name="Berthelot C."/>
            <person name="Roest Crollius H."/>
            <person name="Guiguen Y."/>
        </authorList>
    </citation>
    <scope>NUCLEOTIDE SEQUENCE</scope>
    <source>
        <strain evidence="3">NC1722</strain>
    </source>
</reference>
<keyword evidence="2" id="KW-0472">Membrane</keyword>
<sequence>MEGPCIACNFCRDVNFELTTKDGSQAIGRISKQWSGLLKELCSDEPNSEIQFPRDLDVKMKAVAMAACFLILSMLLLFLLAVGTDALFGWGSERPRNLFGDVSPLSRQFLLRLCPSGGAIDSVWRIRVEILCPSVVLATFHGGRYIHKRKRRRKWGKRGGLRRKLKLASTPPYPL</sequence>
<comment type="caution">
    <text evidence="2">Lacks conserved residue(s) required for the propagation of feature annotation.</text>
</comment>
<dbReference type="AlphaFoldDB" id="A0AAD7W4W6"/>
<dbReference type="GO" id="GO:0017128">
    <property type="term" value="F:phospholipid scramblase activity"/>
    <property type="evidence" value="ECO:0007669"/>
    <property type="project" value="InterPro"/>
</dbReference>
<keyword evidence="2" id="KW-1133">Transmembrane helix</keyword>
<proteinExistence type="inferred from homology"/>
<comment type="caution">
    <text evidence="3">The sequence shown here is derived from an EMBL/GenBank/DDBJ whole genome shotgun (WGS) entry which is preliminary data.</text>
</comment>
<name>A0AAD7W4W6_9TELE</name>
<feature type="transmembrane region" description="Helical" evidence="2">
    <location>
        <begin position="62"/>
        <end position="82"/>
    </location>
</feature>
<feature type="transmembrane region" description="Helical" evidence="2">
    <location>
        <begin position="126"/>
        <end position="146"/>
    </location>
</feature>
<dbReference type="PANTHER" id="PTHR23248">
    <property type="entry name" value="PHOSPHOLIPID SCRAMBLASE-RELATED"/>
    <property type="match status" value="1"/>
</dbReference>
<evidence type="ECO:0000313" key="3">
    <source>
        <dbReference type="EMBL" id="KAJ8384386.1"/>
    </source>
</evidence>
<comment type="similarity">
    <text evidence="1 2">Belongs to the phospholipid scramblase family.</text>
</comment>
<keyword evidence="2" id="KW-0449">Lipoprotein</keyword>
<comment type="cofactor">
    <cofactor evidence="2">
        <name>Ca(2+)</name>
        <dbReference type="ChEBI" id="CHEBI:29108"/>
    </cofactor>
</comment>
<dbReference type="Proteomes" id="UP001221898">
    <property type="component" value="Unassembled WGS sequence"/>
</dbReference>
<keyword evidence="2" id="KW-0812">Transmembrane</keyword>
<comment type="function">
    <text evidence="2">May mediate accelerated ATP-independent bidirectional transbilayer migration of phospholipids upon binding calcium ions that results in a loss of phospholipid asymmetry in the plasma membrane.</text>
</comment>
<evidence type="ECO:0000256" key="1">
    <source>
        <dbReference type="ARBA" id="ARBA00005350"/>
    </source>
</evidence>
<evidence type="ECO:0000313" key="4">
    <source>
        <dbReference type="Proteomes" id="UP001221898"/>
    </source>
</evidence>
<evidence type="ECO:0000256" key="2">
    <source>
        <dbReference type="RuleBase" id="RU363116"/>
    </source>
</evidence>
<organism evidence="3 4">
    <name type="scientific">Aldrovandia affinis</name>
    <dbReference type="NCBI Taxonomy" id="143900"/>
    <lineage>
        <taxon>Eukaryota</taxon>
        <taxon>Metazoa</taxon>
        <taxon>Chordata</taxon>
        <taxon>Craniata</taxon>
        <taxon>Vertebrata</taxon>
        <taxon>Euteleostomi</taxon>
        <taxon>Actinopterygii</taxon>
        <taxon>Neopterygii</taxon>
        <taxon>Teleostei</taxon>
        <taxon>Notacanthiformes</taxon>
        <taxon>Halosauridae</taxon>
        <taxon>Aldrovandia</taxon>
    </lineage>
</organism>
<gene>
    <name evidence="3" type="ORF">AAFF_G00205190</name>
</gene>
<dbReference type="Pfam" id="PF03803">
    <property type="entry name" value="Scramblase"/>
    <property type="match status" value="1"/>
</dbReference>
<protein>
    <recommendedName>
        <fullName evidence="2">Phospholipid scramblase</fullName>
    </recommendedName>
</protein>
<dbReference type="EMBL" id="JAINUG010000272">
    <property type="protein sequence ID" value="KAJ8384386.1"/>
    <property type="molecule type" value="Genomic_DNA"/>
</dbReference>
<keyword evidence="4" id="KW-1185">Reference proteome</keyword>
<dbReference type="GO" id="GO:0005886">
    <property type="term" value="C:plasma membrane"/>
    <property type="evidence" value="ECO:0007669"/>
    <property type="project" value="TreeGrafter"/>
</dbReference>
<dbReference type="PANTHER" id="PTHR23248:SF57">
    <property type="entry name" value="PHOSPHOLIPID SCRAMBLASE"/>
    <property type="match status" value="1"/>
</dbReference>
<keyword evidence="2" id="KW-0106">Calcium</keyword>